<dbReference type="Gene3D" id="3.90.1150.170">
    <property type="match status" value="1"/>
</dbReference>
<proteinExistence type="inferred from homology"/>
<dbReference type="EMBL" id="AMGV01000012">
    <property type="protein sequence ID" value="KEF53884.1"/>
    <property type="molecule type" value="Genomic_DNA"/>
</dbReference>
<dbReference type="PANTHER" id="PTHR45677">
    <property type="entry name" value="GLUTAMATE DECARBOXYLASE-RELATED"/>
    <property type="match status" value="1"/>
</dbReference>
<dbReference type="VEuPathDB" id="FungiDB:A1O9_10286"/>
<evidence type="ECO:0000313" key="6">
    <source>
        <dbReference type="Proteomes" id="UP000027920"/>
    </source>
</evidence>
<dbReference type="PANTHER" id="PTHR45677:SF8">
    <property type="entry name" value="CYSTEINE SULFINIC ACID DECARBOXYLASE"/>
    <property type="match status" value="1"/>
</dbReference>
<dbReference type="GeneID" id="25285190"/>
<evidence type="ECO:0000256" key="2">
    <source>
        <dbReference type="ARBA" id="ARBA00009533"/>
    </source>
</evidence>
<dbReference type="AlphaFoldDB" id="A0A072P193"/>
<dbReference type="Pfam" id="PF00282">
    <property type="entry name" value="Pyridoxal_deC"/>
    <property type="match status" value="1"/>
</dbReference>
<organism evidence="5 6">
    <name type="scientific">Exophiala aquamarina CBS 119918</name>
    <dbReference type="NCBI Taxonomy" id="1182545"/>
    <lineage>
        <taxon>Eukaryota</taxon>
        <taxon>Fungi</taxon>
        <taxon>Dikarya</taxon>
        <taxon>Ascomycota</taxon>
        <taxon>Pezizomycotina</taxon>
        <taxon>Eurotiomycetes</taxon>
        <taxon>Chaetothyriomycetidae</taxon>
        <taxon>Chaetothyriales</taxon>
        <taxon>Herpotrichiellaceae</taxon>
        <taxon>Exophiala</taxon>
    </lineage>
</organism>
<dbReference type="OrthoDB" id="392571at2759"/>
<dbReference type="SUPFAM" id="SSF53383">
    <property type="entry name" value="PLP-dependent transferases"/>
    <property type="match status" value="1"/>
</dbReference>
<comment type="caution">
    <text evidence="5">The sequence shown here is derived from an EMBL/GenBank/DDBJ whole genome shotgun (WGS) entry which is preliminary data.</text>
</comment>
<keyword evidence="6" id="KW-1185">Reference proteome</keyword>
<dbReference type="InterPro" id="IPR002129">
    <property type="entry name" value="PyrdxlP-dep_de-COase"/>
</dbReference>
<sequence length="150" mass="17140">MSGRIGPWTFSGDALANAEQLQVEANGQASHEITEDDADDVWSSPTDLADLTLQCGRRGDSLKLFLSWWYYGTLGYASKIENAYSIVAYFADLVSRNENFQLVSENPPPCLQVCFYYAQCNKGRQSQNRKEKFHHNDNNYTFCRPERIHD</sequence>
<gene>
    <name evidence="5" type="ORF">A1O9_10286</name>
</gene>
<keyword evidence="4" id="KW-0663">Pyridoxal phosphate</keyword>
<accession>A0A072P193</accession>
<dbReference type="GO" id="GO:0030170">
    <property type="term" value="F:pyridoxal phosphate binding"/>
    <property type="evidence" value="ECO:0007669"/>
    <property type="project" value="InterPro"/>
</dbReference>
<comment type="similarity">
    <text evidence="2">Belongs to the group II decarboxylase family.</text>
</comment>
<dbReference type="GO" id="GO:0005737">
    <property type="term" value="C:cytoplasm"/>
    <property type="evidence" value="ECO:0007669"/>
    <property type="project" value="TreeGrafter"/>
</dbReference>
<dbReference type="STRING" id="1182545.A0A072P193"/>
<comment type="cofactor">
    <cofactor evidence="1">
        <name>pyridoxal 5'-phosphate</name>
        <dbReference type="ChEBI" id="CHEBI:597326"/>
    </cofactor>
</comment>
<dbReference type="Proteomes" id="UP000027920">
    <property type="component" value="Unassembled WGS sequence"/>
</dbReference>
<keyword evidence="3" id="KW-0210">Decarboxylase</keyword>
<dbReference type="GO" id="GO:0016831">
    <property type="term" value="F:carboxy-lyase activity"/>
    <property type="evidence" value="ECO:0007669"/>
    <property type="project" value="UniProtKB-KW"/>
</dbReference>
<dbReference type="InterPro" id="IPR015424">
    <property type="entry name" value="PyrdxlP-dep_Trfase"/>
</dbReference>
<dbReference type="HOGENOM" id="CLU_1740530_0_0_1"/>
<evidence type="ECO:0000256" key="1">
    <source>
        <dbReference type="ARBA" id="ARBA00001933"/>
    </source>
</evidence>
<protein>
    <submittedName>
        <fullName evidence="5">Glutamate decarboxylase</fullName>
    </submittedName>
</protein>
<keyword evidence="3" id="KW-0456">Lyase</keyword>
<reference evidence="5 6" key="1">
    <citation type="submission" date="2013-03" db="EMBL/GenBank/DDBJ databases">
        <title>The Genome Sequence of Exophiala aquamarina CBS 119918.</title>
        <authorList>
            <consortium name="The Broad Institute Genomics Platform"/>
            <person name="Cuomo C."/>
            <person name="de Hoog S."/>
            <person name="Gorbushina A."/>
            <person name="Walker B."/>
            <person name="Young S.K."/>
            <person name="Zeng Q."/>
            <person name="Gargeya S."/>
            <person name="Fitzgerald M."/>
            <person name="Haas B."/>
            <person name="Abouelleil A."/>
            <person name="Allen A.W."/>
            <person name="Alvarado L."/>
            <person name="Arachchi H.M."/>
            <person name="Berlin A.M."/>
            <person name="Chapman S.B."/>
            <person name="Gainer-Dewar J."/>
            <person name="Goldberg J."/>
            <person name="Griggs A."/>
            <person name="Gujja S."/>
            <person name="Hansen M."/>
            <person name="Howarth C."/>
            <person name="Imamovic A."/>
            <person name="Ireland A."/>
            <person name="Larimer J."/>
            <person name="McCowan C."/>
            <person name="Murphy C."/>
            <person name="Pearson M."/>
            <person name="Poon T.W."/>
            <person name="Priest M."/>
            <person name="Roberts A."/>
            <person name="Saif S."/>
            <person name="Shea T."/>
            <person name="Sisk P."/>
            <person name="Sykes S."/>
            <person name="Wortman J."/>
            <person name="Nusbaum C."/>
            <person name="Birren B."/>
        </authorList>
    </citation>
    <scope>NUCLEOTIDE SEQUENCE [LARGE SCALE GENOMIC DNA]</scope>
    <source>
        <strain evidence="5 6">CBS 119918</strain>
    </source>
</reference>
<dbReference type="GO" id="GO:0019752">
    <property type="term" value="P:carboxylic acid metabolic process"/>
    <property type="evidence" value="ECO:0007669"/>
    <property type="project" value="InterPro"/>
</dbReference>
<name>A0A072P193_9EURO</name>
<evidence type="ECO:0000256" key="4">
    <source>
        <dbReference type="ARBA" id="ARBA00022898"/>
    </source>
</evidence>
<evidence type="ECO:0000256" key="3">
    <source>
        <dbReference type="ARBA" id="ARBA00022793"/>
    </source>
</evidence>
<dbReference type="RefSeq" id="XP_013256474.1">
    <property type="nucleotide sequence ID" value="XM_013401020.1"/>
</dbReference>
<evidence type="ECO:0000313" key="5">
    <source>
        <dbReference type="EMBL" id="KEF53884.1"/>
    </source>
</evidence>